<comment type="caution">
    <text evidence="1">The sequence shown here is derived from an EMBL/GenBank/DDBJ whole genome shotgun (WGS) entry which is preliminary data.</text>
</comment>
<dbReference type="AlphaFoldDB" id="A0A656GJ37"/>
<protein>
    <submittedName>
        <fullName evidence="1">Uncharacterized protein</fullName>
    </submittedName>
</protein>
<evidence type="ECO:0000313" key="1">
    <source>
        <dbReference type="EMBL" id="EGH25634.1"/>
    </source>
</evidence>
<proteinExistence type="predicted"/>
<reference evidence="1 2" key="1">
    <citation type="journal article" date="2011" name="PLoS Pathog.">
        <title>Dynamic evolution of pathogenicity revealed by sequencing and comparative genomics of 19 Pseudomonas syringae isolates.</title>
        <authorList>
            <person name="Baltrus D.A."/>
            <person name="Nishimura M.T."/>
            <person name="Romanchuk A."/>
            <person name="Chang J.H."/>
            <person name="Mukhtar M.S."/>
            <person name="Cherkis K."/>
            <person name="Roach J."/>
            <person name="Grant S.R."/>
            <person name="Jones C.D."/>
            <person name="Dangl J.L."/>
        </authorList>
    </citation>
    <scope>NUCLEOTIDE SEQUENCE [LARGE SCALE GENOMIC DNA]</scope>
    <source>
        <strain evidence="1 2">301020</strain>
    </source>
</reference>
<feature type="non-terminal residue" evidence="1">
    <location>
        <position position="1"/>
    </location>
</feature>
<dbReference type="Proteomes" id="UP000003465">
    <property type="component" value="Unassembled WGS sequence"/>
</dbReference>
<dbReference type="EMBL" id="AEAG01001473">
    <property type="protein sequence ID" value="EGH25634.1"/>
    <property type="molecule type" value="Genomic_DNA"/>
</dbReference>
<organism evidence="1 2">
    <name type="scientific">Pseudomonas amygdali pv. mori str. 301020</name>
    <dbReference type="NCBI Taxonomy" id="629261"/>
    <lineage>
        <taxon>Bacteria</taxon>
        <taxon>Pseudomonadati</taxon>
        <taxon>Pseudomonadota</taxon>
        <taxon>Gammaproteobacteria</taxon>
        <taxon>Pseudomonadales</taxon>
        <taxon>Pseudomonadaceae</taxon>
        <taxon>Pseudomonas</taxon>
        <taxon>Pseudomonas amygdali</taxon>
    </lineage>
</organism>
<gene>
    <name evidence="1" type="ORF">PSYMO_31137</name>
</gene>
<accession>A0A656GJ37</accession>
<name>A0A656GJ37_PSEA0</name>
<evidence type="ECO:0000313" key="2">
    <source>
        <dbReference type="Proteomes" id="UP000003465"/>
    </source>
</evidence>
<sequence>RKTSGYFRPSLMGGLIRTVYAKVPKMVHWKLHRVNSTTYLAAQLVMRIMQLDQISLLSK</sequence>